<dbReference type="Pfam" id="PF00535">
    <property type="entry name" value="Glycos_transf_2"/>
    <property type="match status" value="1"/>
</dbReference>
<evidence type="ECO:0000313" key="6">
    <source>
        <dbReference type="EMBL" id="GGB16027.1"/>
    </source>
</evidence>
<comment type="caution">
    <text evidence="6">The sequence shown here is derived from an EMBL/GenBank/DDBJ whole genome shotgun (WGS) entry which is preliminary data.</text>
</comment>
<feature type="domain" description="Glycosyltransferase 2-like" evidence="5">
    <location>
        <begin position="53"/>
        <end position="183"/>
    </location>
</feature>
<sequence length="376" mass="44352">MTKLFWSFPWLELFFIVFCLITLVQLFYYGWFFRRLAFYSPPPKEHSQQHPVSVIICARDEAARLVTHLPGALVQTYPSTHEVIVVNHNSQDDTRFLLDEFKKTFKGLHVVNLEYEAIGIPGKKYPLSMGIKEARHEIVLLTDADCVPASEFWLQKMQDGYRDGIEVVLGYSPYKKGPGFLNKIIRFDTFHTALQYLSYALAGYPYMGVGRNLSYKKDLFFRNKGFSALNHVPGGDDDLFINKVAKKENTAIVVDPDTFTLSEPKKTFSEWYRQKARHYTTAKYYKPLHKFLLGLYSFSHLLFYPLLVVSLFYDWRISLILFGVRFLIQGFIYNRAMRRLGEEDLFPWWWLLDIWMFGYYLIFSSTVWKRPRKAWK</sequence>
<dbReference type="Gene3D" id="3.90.550.10">
    <property type="entry name" value="Spore Coat Polysaccharide Biosynthesis Protein SpsA, Chain A"/>
    <property type="match status" value="1"/>
</dbReference>
<dbReference type="PANTHER" id="PTHR43630:SF1">
    <property type="entry name" value="POLY-BETA-1,6-N-ACETYL-D-GLUCOSAMINE SYNTHASE"/>
    <property type="match status" value="1"/>
</dbReference>
<dbReference type="Proteomes" id="UP000607559">
    <property type="component" value="Unassembled WGS sequence"/>
</dbReference>
<reference evidence="6" key="2">
    <citation type="submission" date="2020-09" db="EMBL/GenBank/DDBJ databases">
        <authorList>
            <person name="Sun Q."/>
            <person name="Zhou Y."/>
        </authorList>
    </citation>
    <scope>NUCLEOTIDE SEQUENCE</scope>
    <source>
        <strain evidence="6">CGMCC 1.15448</strain>
    </source>
</reference>
<dbReference type="RefSeq" id="WP_188936041.1">
    <property type="nucleotide sequence ID" value="NZ_BMJC01000005.1"/>
</dbReference>
<keyword evidence="2" id="KW-0328">Glycosyltransferase</keyword>
<name>A0A8J2UH23_9BACT</name>
<keyword evidence="4" id="KW-1133">Transmembrane helix</keyword>
<dbReference type="PANTHER" id="PTHR43630">
    <property type="entry name" value="POLY-BETA-1,6-N-ACETYL-D-GLUCOSAMINE SYNTHASE"/>
    <property type="match status" value="1"/>
</dbReference>
<keyword evidence="4" id="KW-0472">Membrane</keyword>
<evidence type="ECO:0000256" key="2">
    <source>
        <dbReference type="ARBA" id="ARBA00022676"/>
    </source>
</evidence>
<keyword evidence="4" id="KW-0812">Transmembrane</keyword>
<protein>
    <submittedName>
        <fullName evidence="6">Glycosyl transferase family 2</fullName>
    </submittedName>
</protein>
<evidence type="ECO:0000313" key="7">
    <source>
        <dbReference type="Proteomes" id="UP000607559"/>
    </source>
</evidence>
<dbReference type="AlphaFoldDB" id="A0A8J2UH23"/>
<feature type="transmembrane region" description="Helical" evidence="4">
    <location>
        <begin position="13"/>
        <end position="32"/>
    </location>
</feature>
<keyword evidence="3 6" id="KW-0808">Transferase</keyword>
<accession>A0A8J2UH23</accession>
<evidence type="ECO:0000256" key="1">
    <source>
        <dbReference type="ARBA" id="ARBA00006739"/>
    </source>
</evidence>
<evidence type="ECO:0000259" key="5">
    <source>
        <dbReference type="Pfam" id="PF00535"/>
    </source>
</evidence>
<comment type="similarity">
    <text evidence="1">Belongs to the glycosyltransferase 2 family.</text>
</comment>
<feature type="transmembrane region" description="Helical" evidence="4">
    <location>
        <begin position="291"/>
        <end position="313"/>
    </location>
</feature>
<gene>
    <name evidence="6" type="ORF">GCM10011511_44850</name>
</gene>
<evidence type="ECO:0000256" key="4">
    <source>
        <dbReference type="SAM" id="Phobius"/>
    </source>
</evidence>
<evidence type="ECO:0000256" key="3">
    <source>
        <dbReference type="ARBA" id="ARBA00022679"/>
    </source>
</evidence>
<proteinExistence type="inferred from homology"/>
<organism evidence="6 7">
    <name type="scientific">Puia dinghuensis</name>
    <dbReference type="NCBI Taxonomy" id="1792502"/>
    <lineage>
        <taxon>Bacteria</taxon>
        <taxon>Pseudomonadati</taxon>
        <taxon>Bacteroidota</taxon>
        <taxon>Chitinophagia</taxon>
        <taxon>Chitinophagales</taxon>
        <taxon>Chitinophagaceae</taxon>
        <taxon>Puia</taxon>
    </lineage>
</organism>
<keyword evidence="7" id="KW-1185">Reference proteome</keyword>
<dbReference type="InterPro" id="IPR029044">
    <property type="entry name" value="Nucleotide-diphossugar_trans"/>
</dbReference>
<dbReference type="SUPFAM" id="SSF53448">
    <property type="entry name" value="Nucleotide-diphospho-sugar transferases"/>
    <property type="match status" value="1"/>
</dbReference>
<dbReference type="GO" id="GO:0016757">
    <property type="term" value="F:glycosyltransferase activity"/>
    <property type="evidence" value="ECO:0007669"/>
    <property type="project" value="UniProtKB-KW"/>
</dbReference>
<dbReference type="EMBL" id="BMJC01000005">
    <property type="protein sequence ID" value="GGB16027.1"/>
    <property type="molecule type" value="Genomic_DNA"/>
</dbReference>
<reference evidence="6" key="1">
    <citation type="journal article" date="2014" name="Int. J. Syst. Evol. Microbiol.">
        <title>Complete genome sequence of Corynebacterium casei LMG S-19264T (=DSM 44701T), isolated from a smear-ripened cheese.</title>
        <authorList>
            <consortium name="US DOE Joint Genome Institute (JGI-PGF)"/>
            <person name="Walter F."/>
            <person name="Albersmeier A."/>
            <person name="Kalinowski J."/>
            <person name="Ruckert C."/>
        </authorList>
    </citation>
    <scope>NUCLEOTIDE SEQUENCE</scope>
    <source>
        <strain evidence="6">CGMCC 1.15448</strain>
    </source>
</reference>
<dbReference type="InterPro" id="IPR001173">
    <property type="entry name" value="Glyco_trans_2-like"/>
</dbReference>
<feature type="transmembrane region" description="Helical" evidence="4">
    <location>
        <begin position="348"/>
        <end position="368"/>
    </location>
</feature>